<dbReference type="InterPro" id="IPR002818">
    <property type="entry name" value="DJ-1/PfpI"/>
</dbReference>
<dbReference type="RefSeq" id="WP_345725814.1">
    <property type="nucleotide sequence ID" value="NZ_BAAAYN010000001.1"/>
</dbReference>
<comment type="caution">
    <text evidence="2">The sequence shown here is derived from an EMBL/GenBank/DDBJ whole genome shotgun (WGS) entry which is preliminary data.</text>
</comment>
<dbReference type="EMBL" id="BAAAYN010000001">
    <property type="protein sequence ID" value="GAA3381610.1"/>
    <property type="molecule type" value="Genomic_DNA"/>
</dbReference>
<protein>
    <submittedName>
        <fullName evidence="2">Type 1 glutamine amidotransferase family protein</fullName>
    </submittedName>
</protein>
<keyword evidence="3" id="KW-1185">Reference proteome</keyword>
<dbReference type="Pfam" id="PF01965">
    <property type="entry name" value="DJ-1_PfpI"/>
    <property type="match status" value="1"/>
</dbReference>
<feature type="domain" description="DJ-1/PfpI" evidence="1">
    <location>
        <begin position="2"/>
        <end position="170"/>
    </location>
</feature>
<evidence type="ECO:0000313" key="3">
    <source>
        <dbReference type="Proteomes" id="UP001501676"/>
    </source>
</evidence>
<accession>A0ABP6SPZ9</accession>
<sequence>MKNVVLYATDTMSDWEYGYLVAGLAMAEAQMPGRYRLRVLGAPGKQTVRTLGGLGLLVDGAVTEAAIADTAVLVLPGAETWESGHEEVLDLARRCLAAGVPVAGICGATFGLARIGLLDDRAHTSNAPEFLAASGYGGASRYREEKTVVDRQLITAPATAPVDFARAVFEALELFPAPIIEAWHGLYTTGERRYFDQLMGAGA</sequence>
<evidence type="ECO:0000259" key="1">
    <source>
        <dbReference type="Pfam" id="PF01965"/>
    </source>
</evidence>
<organism evidence="2 3">
    <name type="scientific">Cryptosporangium minutisporangium</name>
    <dbReference type="NCBI Taxonomy" id="113569"/>
    <lineage>
        <taxon>Bacteria</taxon>
        <taxon>Bacillati</taxon>
        <taxon>Actinomycetota</taxon>
        <taxon>Actinomycetes</taxon>
        <taxon>Cryptosporangiales</taxon>
        <taxon>Cryptosporangiaceae</taxon>
        <taxon>Cryptosporangium</taxon>
    </lineage>
</organism>
<dbReference type="Gene3D" id="3.40.50.880">
    <property type="match status" value="1"/>
</dbReference>
<proteinExistence type="predicted"/>
<dbReference type="Proteomes" id="UP001501676">
    <property type="component" value="Unassembled WGS sequence"/>
</dbReference>
<name>A0ABP6SPZ9_9ACTN</name>
<evidence type="ECO:0000313" key="2">
    <source>
        <dbReference type="EMBL" id="GAA3381610.1"/>
    </source>
</evidence>
<dbReference type="InterPro" id="IPR029062">
    <property type="entry name" value="Class_I_gatase-like"/>
</dbReference>
<gene>
    <name evidence="2" type="ORF">GCM10020369_00220</name>
</gene>
<keyword evidence="2" id="KW-0315">Glutamine amidotransferase</keyword>
<reference evidence="3" key="1">
    <citation type="journal article" date="2019" name="Int. J. Syst. Evol. Microbiol.">
        <title>The Global Catalogue of Microorganisms (GCM) 10K type strain sequencing project: providing services to taxonomists for standard genome sequencing and annotation.</title>
        <authorList>
            <consortium name="The Broad Institute Genomics Platform"/>
            <consortium name="The Broad Institute Genome Sequencing Center for Infectious Disease"/>
            <person name="Wu L."/>
            <person name="Ma J."/>
        </authorList>
    </citation>
    <scope>NUCLEOTIDE SEQUENCE [LARGE SCALE GENOMIC DNA]</scope>
    <source>
        <strain evidence="3">JCM 9458</strain>
    </source>
</reference>
<dbReference type="SUPFAM" id="SSF52317">
    <property type="entry name" value="Class I glutamine amidotransferase-like"/>
    <property type="match status" value="1"/>
</dbReference>